<name>A0ABW3ZV70_9BACI</name>
<dbReference type="Proteomes" id="UP001597178">
    <property type="component" value="Unassembled WGS sequence"/>
</dbReference>
<dbReference type="EMBL" id="JBHTNH010000025">
    <property type="protein sequence ID" value="MFD1362311.1"/>
    <property type="molecule type" value="Genomic_DNA"/>
</dbReference>
<reference evidence="2" key="1">
    <citation type="journal article" date="2019" name="Int. J. Syst. Evol. Microbiol.">
        <title>The Global Catalogue of Microorganisms (GCM) 10K type strain sequencing project: providing services to taxonomists for standard genome sequencing and annotation.</title>
        <authorList>
            <consortium name="The Broad Institute Genomics Platform"/>
            <consortium name="The Broad Institute Genome Sequencing Center for Infectious Disease"/>
            <person name="Wu L."/>
            <person name="Ma J."/>
        </authorList>
    </citation>
    <scope>NUCLEOTIDE SEQUENCE [LARGE SCALE GENOMIC DNA]</scope>
    <source>
        <strain evidence="2">CCUG 54822</strain>
    </source>
</reference>
<gene>
    <name evidence="1" type="ORF">ACFQ4A_11655</name>
</gene>
<protein>
    <submittedName>
        <fullName evidence="1">Competence protein ComK</fullName>
    </submittedName>
</protein>
<dbReference type="InterPro" id="IPR010461">
    <property type="entry name" value="ComK"/>
</dbReference>
<organism evidence="1 2">
    <name type="scientific">Lentibacillus salinarum</name>
    <dbReference type="NCBI Taxonomy" id="446820"/>
    <lineage>
        <taxon>Bacteria</taxon>
        <taxon>Bacillati</taxon>
        <taxon>Bacillota</taxon>
        <taxon>Bacilli</taxon>
        <taxon>Bacillales</taxon>
        <taxon>Bacillaceae</taxon>
        <taxon>Lentibacillus</taxon>
    </lineage>
</organism>
<sequence length="163" mass="18648">MTTILPSYEINGATMALLPAAHIDYETTVIERNQELFIRKTPHQLISSACLENCSTYEGRRETVMHHFGFKRKVPIPINPRKNLFAFPTHSPSDFTCCWIFYKHIQAILPPSASSKNTPNQTILLFKNALQLPVDVSHYVLEKQLERTGMCMWRFGAIPTRLG</sequence>
<keyword evidence="2" id="KW-1185">Reference proteome</keyword>
<evidence type="ECO:0000313" key="2">
    <source>
        <dbReference type="Proteomes" id="UP001597178"/>
    </source>
</evidence>
<evidence type="ECO:0000313" key="1">
    <source>
        <dbReference type="EMBL" id="MFD1362311.1"/>
    </source>
</evidence>
<dbReference type="Pfam" id="PF06338">
    <property type="entry name" value="ComK"/>
    <property type="match status" value="1"/>
</dbReference>
<accession>A0ABW3ZV70</accession>
<proteinExistence type="predicted"/>
<comment type="caution">
    <text evidence="1">The sequence shown here is derived from an EMBL/GenBank/DDBJ whole genome shotgun (WGS) entry which is preliminary data.</text>
</comment>
<dbReference type="RefSeq" id="WP_382400735.1">
    <property type="nucleotide sequence ID" value="NZ_JBHTNH010000025.1"/>
</dbReference>